<dbReference type="AlphaFoldDB" id="A0A2G9RD08"/>
<dbReference type="OrthoDB" id="9946382at2759"/>
<feature type="compositionally biased region" description="Basic and acidic residues" evidence="1">
    <location>
        <begin position="156"/>
        <end position="169"/>
    </location>
</feature>
<protein>
    <submittedName>
        <fullName evidence="3">Uncharacterized protein</fullName>
    </submittedName>
</protein>
<keyword evidence="4" id="KW-1185">Reference proteome</keyword>
<reference evidence="3" key="2">
    <citation type="submission" date="2017-08" db="EMBL/GenBank/DDBJ databases">
        <title>Assembly of the North American Bullfrog Genome.</title>
        <authorList>
            <person name="Warren R.L."/>
            <person name="Vandervalk B.P."/>
            <person name="Kucuk E."/>
            <person name="Birol I."/>
            <person name="Helbing C."/>
            <person name="Pandoh P."/>
            <person name="Behsaz B."/>
            <person name="Mohamadi H."/>
            <person name="Chu J."/>
            <person name="Jackman S."/>
            <person name="Hammond S.A."/>
            <person name="Veldhoen N."/>
            <person name="Kirk H."/>
            <person name="Zhao Y."/>
            <person name="Coope R."/>
            <person name="Pleasance S."/>
            <person name="Moore R."/>
            <person name="Holt R."/>
        </authorList>
    </citation>
    <scope>NUCLEOTIDE SEQUENCE</scope>
    <source>
        <strain evidence="3">Bruno</strain>
        <tissue evidence="3">Liver</tissue>
    </source>
</reference>
<feature type="compositionally biased region" description="Polar residues" evidence="1">
    <location>
        <begin position="133"/>
        <end position="142"/>
    </location>
</feature>
<sequence length="190" mass="21288">MKMEESKEMCLYDERGISNQTKLIIIGVTVGFVVILAIFCFIIARWTKARSLMPQSLSSVLRNIVVYAQMPTHQTRYDNVSTSPIEPTIEEITYVKEKVKKDTEVSTDSVSKESTDPGYHSSNEQKSGDRDYQSNSSSYFHTDSSASGNNSGDSSLPEKDENISKHAPEPPKPLPDSFGYDKPHFPKELV</sequence>
<evidence type="ECO:0000313" key="4">
    <source>
        <dbReference type="Proteomes" id="UP000228934"/>
    </source>
</evidence>
<feature type="transmembrane region" description="Helical" evidence="2">
    <location>
        <begin position="23"/>
        <end position="44"/>
    </location>
</feature>
<keyword evidence="2" id="KW-0472">Membrane</keyword>
<feature type="region of interest" description="Disordered" evidence="1">
    <location>
        <begin position="103"/>
        <end position="190"/>
    </location>
</feature>
<proteinExistence type="predicted"/>
<evidence type="ECO:0000256" key="1">
    <source>
        <dbReference type="SAM" id="MobiDB-lite"/>
    </source>
</evidence>
<feature type="compositionally biased region" description="Basic and acidic residues" evidence="1">
    <location>
        <begin position="179"/>
        <end position="190"/>
    </location>
</feature>
<dbReference type="EMBL" id="KV952570">
    <property type="protein sequence ID" value="PIO25150.1"/>
    <property type="molecule type" value="Genomic_DNA"/>
</dbReference>
<accession>A0A2G9RD08</accession>
<keyword evidence="2" id="KW-1133">Transmembrane helix</keyword>
<gene>
    <name evidence="3" type="ORF">AB205_0203330</name>
</gene>
<evidence type="ECO:0000313" key="3">
    <source>
        <dbReference type="EMBL" id="PIO25151.1"/>
    </source>
</evidence>
<dbReference type="EMBL" id="KV952570">
    <property type="protein sequence ID" value="PIO25151.1"/>
    <property type="molecule type" value="Genomic_DNA"/>
</dbReference>
<evidence type="ECO:0000256" key="2">
    <source>
        <dbReference type="SAM" id="Phobius"/>
    </source>
</evidence>
<feature type="compositionally biased region" description="Low complexity" evidence="1">
    <location>
        <begin position="143"/>
        <end position="155"/>
    </location>
</feature>
<reference evidence="4" key="1">
    <citation type="journal article" date="2017" name="Nat. Commun.">
        <title>The North American bullfrog draft genome provides insight into hormonal regulation of long noncoding RNA.</title>
        <authorList>
            <person name="Hammond S.A."/>
            <person name="Warren R.L."/>
            <person name="Vandervalk B.P."/>
            <person name="Kucuk E."/>
            <person name="Khan H."/>
            <person name="Gibb E.A."/>
            <person name="Pandoh P."/>
            <person name="Kirk H."/>
            <person name="Zhao Y."/>
            <person name="Jones M."/>
            <person name="Mungall A.J."/>
            <person name="Coope R."/>
            <person name="Pleasance S."/>
            <person name="Moore R.A."/>
            <person name="Holt R.A."/>
            <person name="Round J.M."/>
            <person name="Ohora S."/>
            <person name="Walle B.V."/>
            <person name="Veldhoen N."/>
            <person name="Helbing C.C."/>
            <person name="Birol I."/>
        </authorList>
    </citation>
    <scope>NUCLEOTIDE SEQUENCE [LARGE SCALE GENOMIC DNA]</scope>
</reference>
<organism evidence="3 4">
    <name type="scientific">Aquarana catesbeiana</name>
    <name type="common">American bullfrog</name>
    <name type="synonym">Rana catesbeiana</name>
    <dbReference type="NCBI Taxonomy" id="8400"/>
    <lineage>
        <taxon>Eukaryota</taxon>
        <taxon>Metazoa</taxon>
        <taxon>Chordata</taxon>
        <taxon>Craniata</taxon>
        <taxon>Vertebrata</taxon>
        <taxon>Euteleostomi</taxon>
        <taxon>Amphibia</taxon>
        <taxon>Batrachia</taxon>
        <taxon>Anura</taxon>
        <taxon>Neobatrachia</taxon>
        <taxon>Ranoidea</taxon>
        <taxon>Ranidae</taxon>
        <taxon>Aquarana</taxon>
    </lineage>
</organism>
<feature type="compositionally biased region" description="Basic and acidic residues" evidence="1">
    <location>
        <begin position="103"/>
        <end position="115"/>
    </location>
</feature>
<dbReference type="Proteomes" id="UP000228934">
    <property type="component" value="Unassembled WGS sequence"/>
</dbReference>
<name>A0A2G9RD08_AQUCT</name>
<keyword evidence="2" id="KW-0812">Transmembrane</keyword>